<dbReference type="InterPro" id="IPR020103">
    <property type="entry name" value="PsdUridine_synth_cat_dom_sf"/>
</dbReference>
<proteinExistence type="inferred from homology"/>
<dbReference type="Pfam" id="PF01479">
    <property type="entry name" value="S4"/>
    <property type="match status" value="1"/>
</dbReference>
<gene>
    <name evidence="5" type="ORF">CfE428DRAFT_3290</name>
</gene>
<dbReference type="AlphaFoldDB" id="B4D302"/>
<sequence>MHKPRTVDQPAELLSYLFANWPTAKKKQVRTWLKHQAVVVNGRVVTQFNHPLKPGDIVAIRSDRFAVPGTVVGDDIRICFEDAALLVIDKPPDLLTIASEAEQEKTVYFQLTEYLRGNDVHSRERVWIVHRLDRETSGIMVFAKTPQAKGLLQTGWDKAEKRYQAVIEGSLPNDKGTFRSYLDETDPFRVISVPRTPTTRHAVTHYRVLKRGKGRTLVELTLETGRRHQIRVHLADAGCPIVGDKKYGAKTNPAKRLGLHSWSLLLLHPISGEEHRFESELPTDLARLV</sequence>
<evidence type="ECO:0000313" key="6">
    <source>
        <dbReference type="Proteomes" id="UP000005824"/>
    </source>
</evidence>
<dbReference type="SUPFAM" id="SSF55120">
    <property type="entry name" value="Pseudouridine synthase"/>
    <property type="match status" value="1"/>
</dbReference>
<dbReference type="STRING" id="497964.CfE428DRAFT_3290"/>
<keyword evidence="5" id="KW-0326">Glycosidase</keyword>
<dbReference type="InterPro" id="IPR006145">
    <property type="entry name" value="PsdUridine_synth_RsuA/RluA"/>
</dbReference>
<organism evidence="5 6">
    <name type="scientific">Chthoniobacter flavus Ellin428</name>
    <dbReference type="NCBI Taxonomy" id="497964"/>
    <lineage>
        <taxon>Bacteria</taxon>
        <taxon>Pseudomonadati</taxon>
        <taxon>Verrucomicrobiota</taxon>
        <taxon>Spartobacteria</taxon>
        <taxon>Chthoniobacterales</taxon>
        <taxon>Chthoniobacteraceae</taxon>
        <taxon>Chthoniobacter</taxon>
    </lineage>
</organism>
<dbReference type="InterPro" id="IPR006224">
    <property type="entry name" value="PsdUridine_synth_RluA-like_CS"/>
</dbReference>
<dbReference type="CDD" id="cd02869">
    <property type="entry name" value="PseudoU_synth_RluA_like"/>
    <property type="match status" value="1"/>
</dbReference>
<evidence type="ECO:0000256" key="3">
    <source>
        <dbReference type="PROSITE-ProRule" id="PRU00182"/>
    </source>
</evidence>
<dbReference type="InterPro" id="IPR050188">
    <property type="entry name" value="RluA_PseudoU_synthase"/>
</dbReference>
<evidence type="ECO:0000256" key="2">
    <source>
        <dbReference type="ARBA" id="ARBA00023235"/>
    </source>
</evidence>
<protein>
    <submittedName>
        <fullName evidence="5">Pseudouridine synthase, RluA family</fullName>
        <ecNumber evidence="5">3.2.1.17</ecNumber>
    </submittedName>
</protein>
<evidence type="ECO:0000259" key="4">
    <source>
        <dbReference type="SMART" id="SM00363"/>
    </source>
</evidence>
<dbReference type="EMBL" id="ABVL01000009">
    <property type="protein sequence ID" value="EDY19113.1"/>
    <property type="molecule type" value="Genomic_DNA"/>
</dbReference>
<dbReference type="InterPro" id="IPR002942">
    <property type="entry name" value="S4_RNA-bd"/>
</dbReference>
<dbReference type="PROSITE" id="PS50889">
    <property type="entry name" value="S4"/>
    <property type="match status" value="1"/>
</dbReference>
<dbReference type="CDD" id="cd00165">
    <property type="entry name" value="S4"/>
    <property type="match status" value="1"/>
</dbReference>
<comment type="caution">
    <text evidence="5">The sequence shown here is derived from an EMBL/GenBank/DDBJ whole genome shotgun (WGS) entry which is preliminary data.</text>
</comment>
<dbReference type="PANTHER" id="PTHR21600">
    <property type="entry name" value="MITOCHONDRIAL RNA PSEUDOURIDINE SYNTHASE"/>
    <property type="match status" value="1"/>
</dbReference>
<evidence type="ECO:0000256" key="1">
    <source>
        <dbReference type="ARBA" id="ARBA00010876"/>
    </source>
</evidence>
<dbReference type="SMART" id="SM00363">
    <property type="entry name" value="S4"/>
    <property type="match status" value="1"/>
</dbReference>
<keyword evidence="5" id="KW-0378">Hydrolase</keyword>
<accession>B4D302</accession>
<dbReference type="RefSeq" id="WP_006980615.1">
    <property type="nucleotide sequence ID" value="NZ_ABVL01000009.1"/>
</dbReference>
<dbReference type="InParanoid" id="B4D302"/>
<dbReference type="eggNOG" id="COG0564">
    <property type="taxonomic scope" value="Bacteria"/>
</dbReference>
<dbReference type="PROSITE" id="PS01129">
    <property type="entry name" value="PSI_RLU"/>
    <property type="match status" value="1"/>
</dbReference>
<reference evidence="5 6" key="1">
    <citation type="journal article" date="2011" name="J. Bacteriol.">
        <title>Genome sequence of Chthoniobacter flavus Ellin428, an aerobic heterotrophic soil bacterium.</title>
        <authorList>
            <person name="Kant R."/>
            <person name="van Passel M.W."/>
            <person name="Palva A."/>
            <person name="Lucas S."/>
            <person name="Lapidus A."/>
            <person name="Glavina Del Rio T."/>
            <person name="Dalin E."/>
            <person name="Tice H."/>
            <person name="Bruce D."/>
            <person name="Goodwin L."/>
            <person name="Pitluck S."/>
            <person name="Larimer F.W."/>
            <person name="Land M.L."/>
            <person name="Hauser L."/>
            <person name="Sangwan P."/>
            <person name="de Vos W.M."/>
            <person name="Janssen P.H."/>
            <person name="Smidt H."/>
        </authorList>
    </citation>
    <scope>NUCLEOTIDE SEQUENCE [LARGE SCALE GENOMIC DNA]</scope>
    <source>
        <strain evidence="5 6">Ellin428</strain>
    </source>
</reference>
<dbReference type="GO" id="GO:0003723">
    <property type="term" value="F:RNA binding"/>
    <property type="evidence" value="ECO:0007669"/>
    <property type="project" value="UniProtKB-KW"/>
</dbReference>
<name>B4D302_9BACT</name>
<dbReference type="GO" id="GO:0003796">
    <property type="term" value="F:lysozyme activity"/>
    <property type="evidence" value="ECO:0007669"/>
    <property type="project" value="UniProtKB-EC"/>
</dbReference>
<feature type="domain" description="RNA-binding S4" evidence="4">
    <location>
        <begin position="12"/>
        <end position="70"/>
    </location>
</feature>
<comment type="similarity">
    <text evidence="1">Belongs to the pseudouridine synthase RluA family.</text>
</comment>
<keyword evidence="6" id="KW-1185">Reference proteome</keyword>
<dbReference type="Proteomes" id="UP000005824">
    <property type="component" value="Unassembled WGS sequence"/>
</dbReference>
<dbReference type="Gene3D" id="3.30.2350.10">
    <property type="entry name" value="Pseudouridine synthase"/>
    <property type="match status" value="1"/>
</dbReference>
<keyword evidence="2" id="KW-0413">Isomerase</keyword>
<dbReference type="PANTHER" id="PTHR21600:SF44">
    <property type="entry name" value="RIBOSOMAL LARGE SUBUNIT PSEUDOURIDINE SYNTHASE D"/>
    <property type="match status" value="1"/>
</dbReference>
<evidence type="ECO:0000313" key="5">
    <source>
        <dbReference type="EMBL" id="EDY19113.1"/>
    </source>
</evidence>
<dbReference type="GO" id="GO:0000455">
    <property type="term" value="P:enzyme-directed rRNA pseudouridine synthesis"/>
    <property type="evidence" value="ECO:0007669"/>
    <property type="project" value="TreeGrafter"/>
</dbReference>
<dbReference type="GO" id="GO:0120159">
    <property type="term" value="F:rRNA pseudouridine synthase activity"/>
    <property type="evidence" value="ECO:0007669"/>
    <property type="project" value="UniProtKB-ARBA"/>
</dbReference>
<keyword evidence="3" id="KW-0694">RNA-binding</keyword>
<dbReference type="EC" id="3.2.1.17" evidence="5"/>
<dbReference type="SUPFAM" id="SSF55174">
    <property type="entry name" value="Alpha-L RNA-binding motif"/>
    <property type="match status" value="1"/>
</dbReference>
<dbReference type="Pfam" id="PF00849">
    <property type="entry name" value="PseudoU_synth_2"/>
    <property type="match status" value="1"/>
</dbReference>